<proteinExistence type="inferred from homology"/>
<dbReference type="SUPFAM" id="SSF143517">
    <property type="entry name" value="TRCF domain-like"/>
    <property type="match status" value="1"/>
</dbReference>
<dbReference type="PROSITE" id="PS51192">
    <property type="entry name" value="HELICASE_ATP_BIND_1"/>
    <property type="match status" value="1"/>
</dbReference>
<keyword evidence="5 13" id="KW-0378">Hydrolase</keyword>
<evidence type="ECO:0000256" key="7">
    <source>
        <dbReference type="ARBA" id="ARBA00022840"/>
    </source>
</evidence>
<evidence type="ECO:0000256" key="4">
    <source>
        <dbReference type="ARBA" id="ARBA00022763"/>
    </source>
</evidence>
<accession>A0A5C6WY71</accession>
<keyword evidence="2 13" id="KW-0963">Cytoplasm</keyword>
<evidence type="ECO:0000256" key="6">
    <source>
        <dbReference type="ARBA" id="ARBA00022806"/>
    </source>
</evidence>
<gene>
    <name evidence="13 17" type="primary">mfd</name>
    <name evidence="17" type="ORF">FRC96_15860</name>
</gene>
<dbReference type="SUPFAM" id="SSF52540">
    <property type="entry name" value="P-loop containing nucleoside triphosphate hydrolases"/>
    <property type="match status" value="4"/>
</dbReference>
<dbReference type="Gene3D" id="3.40.50.11180">
    <property type="match status" value="1"/>
</dbReference>
<dbReference type="Gene3D" id="3.30.2060.10">
    <property type="entry name" value="Penicillin-binding protein 1b domain"/>
    <property type="match status" value="1"/>
</dbReference>
<dbReference type="Pfam" id="PF00270">
    <property type="entry name" value="DEAD"/>
    <property type="match status" value="1"/>
</dbReference>
<dbReference type="InterPro" id="IPR041471">
    <property type="entry name" value="UvrB_inter"/>
</dbReference>
<feature type="region of interest" description="Disordered" evidence="14">
    <location>
        <begin position="1"/>
        <end position="24"/>
    </location>
</feature>
<evidence type="ECO:0000259" key="16">
    <source>
        <dbReference type="PROSITE" id="PS51194"/>
    </source>
</evidence>
<feature type="compositionally biased region" description="Basic and acidic residues" evidence="14">
    <location>
        <begin position="15"/>
        <end position="24"/>
    </location>
</feature>
<keyword evidence="4 13" id="KW-0227">DNA damage</keyword>
<dbReference type="Gene3D" id="3.40.50.300">
    <property type="entry name" value="P-loop containing nucleotide triphosphate hydrolases"/>
    <property type="match status" value="2"/>
</dbReference>
<feature type="domain" description="Helicase ATP-binding" evidence="15">
    <location>
        <begin position="680"/>
        <end position="841"/>
    </location>
</feature>
<sequence length="1205" mass="134608">MSDEFAVAIQEGQEEEARPQREERYPVDRLSELVGADHPVEVQAGAGALMSAVLAHLSAKLRRPVVVLTSEERQAERLATDLRLFCGAGDDPGEVEGLIPEDGRLEEQVVHFPSYDVGPFYQATADRRVTMARLAALHTLRAQKPPRYTVASVGAAMRRTLAPETFSQHTHRLTIEDALDNERLREMMAHLGYSEVPVVEDAGTFAVRGDIVDIFSPHEEHPVRVERWGDEIAEIRQFHKETQRSLQERGHCEIFPVREAILNKEGVARAIATLRALSAEMGRPSSDLRDLIADLQAGLHVVGMEALLPALYEEMGDLLDYLPADAIVVVLEPSAFMAKARTLFEKRLGEFEASRAEEDYVFEVEAYYRRPDALGDWLGAHKPVEWRRVAMIEDVQERGWPVPKEHLEFRVRENNDIIALRKHFQGVEQTVKALSEKLDGWKERYGRICFACRTGAQAERLVELLNSYGQDAMVLSAPVDISEPVPPPADVLEVYAGELSAGFRSELLGVALISGVELFGQRVVTHQQKSITEHAAITHFKDLNDGDLVVHVDFGIGRYRGIAHLDVEGIGNDFLHIEYAGGDKLYLPVYRLGRVQKYIGGGDNIALDKLGGTRWDRTKEKVKENIRELAGDLLALYAKRELTKGIKFSPPDAFYEEFEQAFPFDETPDQARAIHEVLNDMSKSRPMDRLICGDVGFGKTEVGIRAAMKAVMDGKQVAVLVPTTLLSEQHAISFEKRVKAFGARVAAINRFRSSKEIKEILADTAAGKIDVLIGTHRILSKDVEFKELGLLVVDEEQRFGVAHKEKIKKMRANIDVLTLSATPIPRTLQMSMLGIRDLSIIATPPHNRLSVRTHVAKFSDSVVREAIMRELGRGGQVFFVHNRVQTIEEMARHLREIVPEARIGIGHGQMAEGKLEEVMYAYIRGEINVLLCTSIVESGLDIPNANTIIVNRADMFGLSQLYQLRGRVGRGSQRAYAYLLVPARRTLPDDAQKRLEVIQTYTDLGSGFHVASYDLEIRGAGNLLSDDQSGHVVAVGLDLYTELLEEAIADIRGQELEDELEPEVNIPVEAYIPDTYIPATSLRLMFYKRFSLARSGDELAMIFEELVDRFGEPPNSVRNLRDLISVKIDLRRLGAARLDAGMSAIAMELDPRTPLNPAAVLDLVNTSGGRWRLTAEMKLIYKLKVDESAQLMRTARSVLNQLLAL</sequence>
<dbReference type="NCBIfam" id="TIGR00580">
    <property type="entry name" value="mfd"/>
    <property type="match status" value="1"/>
</dbReference>
<dbReference type="Pfam" id="PF03461">
    <property type="entry name" value="TRCF"/>
    <property type="match status" value="1"/>
</dbReference>
<evidence type="ECO:0000313" key="17">
    <source>
        <dbReference type="EMBL" id="TXD33656.1"/>
    </source>
</evidence>
<dbReference type="SMART" id="SM00487">
    <property type="entry name" value="DEXDc"/>
    <property type="match status" value="1"/>
</dbReference>
<evidence type="ECO:0000256" key="12">
    <source>
        <dbReference type="ARBA" id="ARBA00070128"/>
    </source>
</evidence>
<dbReference type="GO" id="GO:0016787">
    <property type="term" value="F:hydrolase activity"/>
    <property type="evidence" value="ECO:0007669"/>
    <property type="project" value="UniProtKB-KW"/>
</dbReference>
<dbReference type="GO" id="GO:0000716">
    <property type="term" value="P:transcription-coupled nucleotide-excision repair, DNA damage recognition"/>
    <property type="evidence" value="ECO:0007669"/>
    <property type="project" value="UniProtKB-UniRule"/>
</dbReference>
<comment type="subcellular location">
    <subcellularLocation>
        <location evidence="1 13">Cytoplasm</location>
    </subcellularLocation>
</comment>
<evidence type="ECO:0000256" key="11">
    <source>
        <dbReference type="ARBA" id="ARBA00061399"/>
    </source>
</evidence>
<keyword evidence="3 13" id="KW-0547">Nucleotide-binding</keyword>
<dbReference type="InterPro" id="IPR047112">
    <property type="entry name" value="RecG/Mfd"/>
</dbReference>
<dbReference type="Gene3D" id="2.40.10.170">
    <property type="match status" value="1"/>
</dbReference>
<dbReference type="SMART" id="SM00490">
    <property type="entry name" value="HELICc"/>
    <property type="match status" value="1"/>
</dbReference>
<dbReference type="InterPro" id="IPR003711">
    <property type="entry name" value="CarD-like/TRCF_RID"/>
</dbReference>
<dbReference type="InterPro" id="IPR027417">
    <property type="entry name" value="P-loop_NTPase"/>
</dbReference>
<keyword evidence="7 13" id="KW-0067">ATP-binding</keyword>
<dbReference type="CDD" id="cd17991">
    <property type="entry name" value="DEXHc_TRCF"/>
    <property type="match status" value="1"/>
</dbReference>
<evidence type="ECO:0000256" key="14">
    <source>
        <dbReference type="SAM" id="MobiDB-lite"/>
    </source>
</evidence>
<dbReference type="SMART" id="SM00982">
    <property type="entry name" value="TRCF"/>
    <property type="match status" value="1"/>
</dbReference>
<dbReference type="AlphaFoldDB" id="A0A5C6WY71"/>
<dbReference type="GO" id="GO:0006355">
    <property type="term" value="P:regulation of DNA-templated transcription"/>
    <property type="evidence" value="ECO:0007669"/>
    <property type="project" value="UniProtKB-UniRule"/>
</dbReference>
<dbReference type="InterPro" id="IPR036101">
    <property type="entry name" value="CarD-like/TRCF_RID_sf"/>
</dbReference>
<dbReference type="InterPro" id="IPR014001">
    <property type="entry name" value="Helicase_ATP-bd"/>
</dbReference>
<dbReference type="SUPFAM" id="SSF141259">
    <property type="entry name" value="CarD-like"/>
    <property type="match status" value="1"/>
</dbReference>
<evidence type="ECO:0000313" key="18">
    <source>
        <dbReference type="Proteomes" id="UP000321046"/>
    </source>
</evidence>
<keyword evidence="8 13" id="KW-0238">DNA-binding</keyword>
<comment type="function">
    <text evidence="13">Couples transcription and DNA repair by recognizing RNA polymerase (RNAP) stalled at DNA lesions. Mediates ATP-dependent release of RNAP and its truncated transcript from the DNA, and recruitment of nucleotide excision repair machinery to the damaged site.</text>
</comment>
<dbReference type="EMBL" id="VOSL01000060">
    <property type="protein sequence ID" value="TXD33656.1"/>
    <property type="molecule type" value="Genomic_DNA"/>
</dbReference>
<comment type="similarity">
    <text evidence="11 13">In the C-terminal section; belongs to the helicase family. RecG subfamily.</text>
</comment>
<keyword evidence="9 13" id="KW-0234">DNA repair</keyword>
<dbReference type="PROSITE" id="PS51194">
    <property type="entry name" value="HELICASE_CTER"/>
    <property type="match status" value="1"/>
</dbReference>
<dbReference type="Pfam" id="PF02559">
    <property type="entry name" value="CarD_TRCF_RID"/>
    <property type="match status" value="1"/>
</dbReference>
<dbReference type="InterPro" id="IPR004576">
    <property type="entry name" value="Mfd"/>
</dbReference>
<dbReference type="Pfam" id="PF00271">
    <property type="entry name" value="Helicase_C"/>
    <property type="match status" value="1"/>
</dbReference>
<dbReference type="OrthoDB" id="9804325at2"/>
<comment type="similarity">
    <text evidence="10 13">In the N-terminal section; belongs to the UvrB family.</text>
</comment>
<dbReference type="InterPro" id="IPR001650">
    <property type="entry name" value="Helicase_C-like"/>
</dbReference>
<dbReference type="FunFam" id="3.40.50.300:FF:000546">
    <property type="entry name" value="Transcription-repair-coupling factor"/>
    <property type="match status" value="1"/>
</dbReference>
<dbReference type="Pfam" id="PF17757">
    <property type="entry name" value="UvrB_inter"/>
    <property type="match status" value="1"/>
</dbReference>
<evidence type="ECO:0000256" key="2">
    <source>
        <dbReference type="ARBA" id="ARBA00022490"/>
    </source>
</evidence>
<dbReference type="GO" id="GO:0003684">
    <property type="term" value="F:damaged DNA binding"/>
    <property type="evidence" value="ECO:0007669"/>
    <property type="project" value="InterPro"/>
</dbReference>
<protein>
    <recommendedName>
        <fullName evidence="12 13">Transcription-repair-coupling factor</fullName>
        <shortName evidence="13">TRCF</shortName>
        <ecNumber evidence="13">3.6.4.-</ecNumber>
    </recommendedName>
</protein>
<dbReference type="Proteomes" id="UP000321046">
    <property type="component" value="Unassembled WGS sequence"/>
</dbReference>
<dbReference type="RefSeq" id="WP_146975870.1">
    <property type="nucleotide sequence ID" value="NZ_VOSL01000060.1"/>
</dbReference>
<evidence type="ECO:0000256" key="13">
    <source>
        <dbReference type="HAMAP-Rule" id="MF_00969"/>
    </source>
</evidence>
<evidence type="ECO:0000256" key="9">
    <source>
        <dbReference type="ARBA" id="ARBA00023204"/>
    </source>
</evidence>
<evidence type="ECO:0000256" key="3">
    <source>
        <dbReference type="ARBA" id="ARBA00022741"/>
    </source>
</evidence>
<dbReference type="EC" id="3.6.4.-" evidence="13"/>
<dbReference type="HAMAP" id="MF_00969">
    <property type="entry name" value="TRCF"/>
    <property type="match status" value="1"/>
</dbReference>
<dbReference type="GO" id="GO:0003678">
    <property type="term" value="F:DNA helicase activity"/>
    <property type="evidence" value="ECO:0007669"/>
    <property type="project" value="TreeGrafter"/>
</dbReference>
<dbReference type="InterPro" id="IPR011545">
    <property type="entry name" value="DEAD/DEAH_box_helicase_dom"/>
</dbReference>
<dbReference type="PANTHER" id="PTHR47964:SF1">
    <property type="entry name" value="ATP-DEPENDENT DNA HELICASE HOMOLOG RECG, CHLOROPLASTIC"/>
    <property type="match status" value="1"/>
</dbReference>
<dbReference type="GO" id="GO:0005737">
    <property type="term" value="C:cytoplasm"/>
    <property type="evidence" value="ECO:0007669"/>
    <property type="project" value="UniProtKB-SubCell"/>
</dbReference>
<evidence type="ECO:0000256" key="1">
    <source>
        <dbReference type="ARBA" id="ARBA00004496"/>
    </source>
</evidence>
<dbReference type="GO" id="GO:0005524">
    <property type="term" value="F:ATP binding"/>
    <property type="evidence" value="ECO:0007669"/>
    <property type="project" value="UniProtKB-UniRule"/>
</dbReference>
<evidence type="ECO:0000256" key="5">
    <source>
        <dbReference type="ARBA" id="ARBA00022801"/>
    </source>
</evidence>
<dbReference type="Gene3D" id="3.90.1150.50">
    <property type="entry name" value="Transcription-repair-coupling factor, D7 domain"/>
    <property type="match status" value="1"/>
</dbReference>
<dbReference type="PANTHER" id="PTHR47964">
    <property type="entry name" value="ATP-DEPENDENT DNA HELICASE HOMOLOG RECG, CHLOROPLASTIC"/>
    <property type="match status" value="1"/>
</dbReference>
<name>A0A5C6WY71_9DELT</name>
<organism evidence="17 18">
    <name type="scientific">Lujinxingia vulgaris</name>
    <dbReference type="NCBI Taxonomy" id="2600176"/>
    <lineage>
        <taxon>Bacteria</taxon>
        <taxon>Deltaproteobacteria</taxon>
        <taxon>Bradymonadales</taxon>
        <taxon>Lujinxingiaceae</taxon>
        <taxon>Lujinxingia</taxon>
    </lineage>
</organism>
<evidence type="ECO:0000256" key="10">
    <source>
        <dbReference type="ARBA" id="ARBA00061104"/>
    </source>
</evidence>
<evidence type="ECO:0000259" key="15">
    <source>
        <dbReference type="PROSITE" id="PS51192"/>
    </source>
</evidence>
<dbReference type="InterPro" id="IPR005118">
    <property type="entry name" value="TRCF_C"/>
</dbReference>
<feature type="domain" description="Helicase C-terminal" evidence="16">
    <location>
        <begin position="863"/>
        <end position="1016"/>
    </location>
</feature>
<reference evidence="17 18" key="1">
    <citation type="submission" date="2019-08" db="EMBL/GenBank/DDBJ databases">
        <title>Bradymonadales sp. TMQ2.</title>
        <authorList>
            <person name="Liang Q."/>
        </authorList>
    </citation>
    <scope>NUCLEOTIDE SEQUENCE [LARGE SCALE GENOMIC DNA]</scope>
    <source>
        <strain evidence="17 18">TMQ2</strain>
    </source>
</reference>
<keyword evidence="6" id="KW-0347">Helicase</keyword>
<dbReference type="SMART" id="SM01058">
    <property type="entry name" value="CarD_TRCF"/>
    <property type="match status" value="1"/>
</dbReference>
<comment type="caution">
    <text evidence="17">The sequence shown here is derived from an EMBL/GenBank/DDBJ whole genome shotgun (WGS) entry which is preliminary data.</text>
</comment>
<evidence type="ECO:0000256" key="8">
    <source>
        <dbReference type="ARBA" id="ARBA00023125"/>
    </source>
</evidence>
<dbReference type="InterPro" id="IPR037235">
    <property type="entry name" value="TRCF-like_C_D7"/>
</dbReference>